<keyword evidence="9 10" id="KW-0275">Fatty acid biosynthesis</keyword>
<accession>A0A7S4NHE0</accession>
<dbReference type="EC" id="2.3.1.-" evidence="10"/>
<evidence type="ECO:0000256" key="9">
    <source>
        <dbReference type="ARBA" id="ARBA00023160"/>
    </source>
</evidence>
<proteinExistence type="inferred from homology"/>
<feature type="transmembrane region" description="Helical" evidence="10">
    <location>
        <begin position="45"/>
        <end position="69"/>
    </location>
</feature>
<comment type="similarity">
    <text evidence="10">Belongs to the ELO family.</text>
</comment>
<comment type="catalytic activity">
    <reaction evidence="10">
        <text>an acyl-CoA + malonyl-CoA + H(+) = a 3-oxoacyl-CoA + CO2 + CoA</text>
        <dbReference type="Rhea" id="RHEA:50252"/>
        <dbReference type="ChEBI" id="CHEBI:15378"/>
        <dbReference type="ChEBI" id="CHEBI:16526"/>
        <dbReference type="ChEBI" id="CHEBI:57287"/>
        <dbReference type="ChEBI" id="CHEBI:57384"/>
        <dbReference type="ChEBI" id="CHEBI:58342"/>
        <dbReference type="ChEBI" id="CHEBI:90726"/>
    </reaction>
    <physiologicalReaction direction="left-to-right" evidence="10">
        <dbReference type="Rhea" id="RHEA:50253"/>
    </physiologicalReaction>
</comment>
<evidence type="ECO:0000256" key="4">
    <source>
        <dbReference type="ARBA" id="ARBA00022692"/>
    </source>
</evidence>
<keyword evidence="2 10" id="KW-0444">Lipid biosynthesis</keyword>
<dbReference type="EMBL" id="HBKN01013071">
    <property type="protein sequence ID" value="CAE2286459.1"/>
    <property type="molecule type" value="Transcribed_RNA"/>
</dbReference>
<dbReference type="Pfam" id="PF01151">
    <property type="entry name" value="ELO"/>
    <property type="match status" value="1"/>
</dbReference>
<keyword evidence="4 10" id="KW-0812">Transmembrane</keyword>
<reference evidence="11" key="1">
    <citation type="submission" date="2021-01" db="EMBL/GenBank/DDBJ databases">
        <authorList>
            <person name="Corre E."/>
            <person name="Pelletier E."/>
            <person name="Niang G."/>
            <person name="Scheremetjew M."/>
            <person name="Finn R."/>
            <person name="Kale V."/>
            <person name="Holt S."/>
            <person name="Cochrane G."/>
            <person name="Meng A."/>
            <person name="Brown T."/>
            <person name="Cohen L."/>
        </authorList>
    </citation>
    <scope>NUCLEOTIDE SEQUENCE</scope>
    <source>
        <strain evidence="11">CCMP 2712</strain>
    </source>
</reference>
<feature type="transmembrane region" description="Helical" evidence="10">
    <location>
        <begin position="122"/>
        <end position="145"/>
    </location>
</feature>
<dbReference type="PROSITE" id="PS01188">
    <property type="entry name" value="ELO"/>
    <property type="match status" value="1"/>
</dbReference>
<dbReference type="GO" id="GO:0030148">
    <property type="term" value="P:sphingolipid biosynthetic process"/>
    <property type="evidence" value="ECO:0007669"/>
    <property type="project" value="TreeGrafter"/>
</dbReference>
<gene>
    <name evidence="11" type="ORF">GTHE00462_LOCUS10200</name>
</gene>
<keyword evidence="3 10" id="KW-0808">Transferase</keyword>
<dbReference type="AlphaFoldDB" id="A0A7S4NHE0"/>
<evidence type="ECO:0000256" key="1">
    <source>
        <dbReference type="ARBA" id="ARBA00004141"/>
    </source>
</evidence>
<name>A0A7S4NHE0_GUITH</name>
<feature type="transmembrane region" description="Helical" evidence="10">
    <location>
        <begin position="179"/>
        <end position="199"/>
    </location>
</feature>
<comment type="subcellular location">
    <subcellularLocation>
        <location evidence="1">Membrane</location>
        <topology evidence="1">Multi-pass membrane protein</topology>
    </subcellularLocation>
</comment>
<feature type="transmembrane region" description="Helical" evidence="10">
    <location>
        <begin position="211"/>
        <end position="231"/>
    </location>
</feature>
<sequence length="276" mass="32508">MEAYKPWADAVGRQLLNFAANTELFDDSGKAIKPLPTQGWFLTDFASAFAISAIYFALVIVGRIVMIPFRSLDKLTYPIRFVYNILQVMLCSYMTLEAGILAYRHNYNLVPCNPFKTENPPIAPVLWLFYISKVLDFMDTFFIVLGKKWEQLSFLHVYHHLTIFMIYWMNVNVGYDGDIYLTIVLNGFIHTVMYTYYFVSMHTKDIWWKKYLTMMQMIQFITMNGQAIWLLQSNCQTFPRKVTQLYLVYIMSLFALFLNFFIRSYVSPKSKKAKKH</sequence>
<evidence type="ECO:0000256" key="2">
    <source>
        <dbReference type="ARBA" id="ARBA00022516"/>
    </source>
</evidence>
<evidence type="ECO:0000256" key="10">
    <source>
        <dbReference type="RuleBase" id="RU361115"/>
    </source>
</evidence>
<evidence type="ECO:0000256" key="6">
    <source>
        <dbReference type="ARBA" id="ARBA00022989"/>
    </source>
</evidence>
<dbReference type="OMA" id="EFMQNAD"/>
<feature type="transmembrane region" description="Helical" evidence="10">
    <location>
        <begin position="246"/>
        <end position="266"/>
    </location>
</feature>
<dbReference type="GO" id="GO:0034626">
    <property type="term" value="P:fatty acid elongation, polyunsaturated fatty acid"/>
    <property type="evidence" value="ECO:0007669"/>
    <property type="project" value="TreeGrafter"/>
</dbReference>
<evidence type="ECO:0000256" key="8">
    <source>
        <dbReference type="ARBA" id="ARBA00023136"/>
    </source>
</evidence>
<evidence type="ECO:0000256" key="3">
    <source>
        <dbReference type="ARBA" id="ARBA00022679"/>
    </source>
</evidence>
<dbReference type="GO" id="GO:0034625">
    <property type="term" value="P:fatty acid elongation, monounsaturated fatty acid"/>
    <property type="evidence" value="ECO:0007669"/>
    <property type="project" value="TreeGrafter"/>
</dbReference>
<dbReference type="PANTHER" id="PTHR11157">
    <property type="entry name" value="FATTY ACID ACYL TRANSFERASE-RELATED"/>
    <property type="match status" value="1"/>
</dbReference>
<evidence type="ECO:0000313" key="11">
    <source>
        <dbReference type="EMBL" id="CAE2286459.1"/>
    </source>
</evidence>
<dbReference type="GO" id="GO:0019367">
    <property type="term" value="P:fatty acid elongation, saturated fatty acid"/>
    <property type="evidence" value="ECO:0007669"/>
    <property type="project" value="TreeGrafter"/>
</dbReference>
<dbReference type="GO" id="GO:0042761">
    <property type="term" value="P:very long-chain fatty acid biosynthetic process"/>
    <property type="evidence" value="ECO:0007669"/>
    <property type="project" value="TreeGrafter"/>
</dbReference>
<dbReference type="GO" id="GO:0005789">
    <property type="term" value="C:endoplasmic reticulum membrane"/>
    <property type="evidence" value="ECO:0007669"/>
    <property type="project" value="TreeGrafter"/>
</dbReference>
<dbReference type="PANTHER" id="PTHR11157:SF140">
    <property type="entry name" value="ELONGATION OF FATTY ACIDS PROTEIN"/>
    <property type="match status" value="1"/>
</dbReference>
<keyword evidence="5 10" id="KW-0276">Fatty acid metabolism</keyword>
<evidence type="ECO:0000256" key="7">
    <source>
        <dbReference type="ARBA" id="ARBA00023098"/>
    </source>
</evidence>
<keyword evidence="8 10" id="KW-0472">Membrane</keyword>
<dbReference type="InterPro" id="IPR002076">
    <property type="entry name" value="ELO_fam"/>
</dbReference>
<dbReference type="InterPro" id="IPR030457">
    <property type="entry name" value="ELO_CS"/>
</dbReference>
<keyword evidence="7 10" id="KW-0443">Lipid metabolism</keyword>
<feature type="transmembrane region" description="Helical" evidence="10">
    <location>
        <begin position="81"/>
        <end position="102"/>
    </location>
</feature>
<feature type="transmembrane region" description="Helical" evidence="10">
    <location>
        <begin position="157"/>
        <end position="173"/>
    </location>
</feature>
<protein>
    <recommendedName>
        <fullName evidence="10">Elongation of fatty acids protein</fullName>
        <ecNumber evidence="10">2.3.1.-</ecNumber>
    </recommendedName>
</protein>
<keyword evidence="6 10" id="KW-1133">Transmembrane helix</keyword>
<dbReference type="GO" id="GO:0009922">
    <property type="term" value="F:fatty acid elongase activity"/>
    <property type="evidence" value="ECO:0007669"/>
    <property type="project" value="InterPro"/>
</dbReference>
<evidence type="ECO:0000256" key="5">
    <source>
        <dbReference type="ARBA" id="ARBA00022832"/>
    </source>
</evidence>
<organism evidence="11">
    <name type="scientific">Guillardia theta</name>
    <name type="common">Cryptophyte</name>
    <name type="synonym">Cryptomonas phi</name>
    <dbReference type="NCBI Taxonomy" id="55529"/>
    <lineage>
        <taxon>Eukaryota</taxon>
        <taxon>Cryptophyceae</taxon>
        <taxon>Pyrenomonadales</taxon>
        <taxon>Geminigeraceae</taxon>
        <taxon>Guillardia</taxon>
    </lineage>
</organism>